<evidence type="ECO:0000313" key="8">
    <source>
        <dbReference type="EMBL" id="ORZ35479.1"/>
    </source>
</evidence>
<sequence>MSSTSLRKVAPRRTHKERAQPAARRKLGLLEKHKDYVLRARDFHSKEDRVKRMREKARLRNPDEFYFAMEKATTKKGVHVVEGRQEKYSADFLKLLKTQDKGYIANQRSVNAKKLEKLKAQLHLVGAEHLADSAASSGAYSDDEDTPSIPKSTHTVFVDSETEADSFDPEEHFDTPAEFLARKFNRPTRSMLSTAALPDVKRQVDPMEVTRAERERAAKYTELAGRLERDEQLRAAELELDVQKALMGKGRRKKVGEDARGLAMYKWRAERKK</sequence>
<name>A0A1Y2HLN6_9FUNG</name>
<evidence type="ECO:0000256" key="2">
    <source>
        <dbReference type="ARBA" id="ARBA00004604"/>
    </source>
</evidence>
<dbReference type="GO" id="GO:0032040">
    <property type="term" value="C:small-subunit processome"/>
    <property type="evidence" value="ECO:0007669"/>
    <property type="project" value="UniProtKB-UniRule"/>
</dbReference>
<dbReference type="PIRSF" id="PIRSF015952">
    <property type="entry name" value="U3snoRNP11"/>
    <property type="match status" value="1"/>
</dbReference>
<evidence type="ECO:0000256" key="4">
    <source>
        <dbReference type="ARBA" id="ARBA00022552"/>
    </source>
</evidence>
<gene>
    <name evidence="8" type="ORF">BCR44DRAFT_1434309</name>
</gene>
<dbReference type="Pfam" id="PF03998">
    <property type="entry name" value="Utp11"/>
    <property type="match status" value="1"/>
</dbReference>
<dbReference type="OrthoDB" id="29058at2759"/>
<comment type="caution">
    <text evidence="8">The sequence shown here is derived from an EMBL/GenBank/DDBJ whole genome shotgun (WGS) entry which is preliminary data.</text>
</comment>
<proteinExistence type="inferred from homology"/>
<dbReference type="InterPro" id="IPR007144">
    <property type="entry name" value="SSU_processome_Utp11"/>
</dbReference>
<evidence type="ECO:0000256" key="5">
    <source>
        <dbReference type="ARBA" id="ARBA00023242"/>
    </source>
</evidence>
<keyword evidence="5 6" id="KW-0539">Nucleus</keyword>
<evidence type="ECO:0000256" key="1">
    <source>
        <dbReference type="ARBA" id="ARBA00004099"/>
    </source>
</evidence>
<comment type="subcellular location">
    <subcellularLocation>
        <location evidence="2 6">Nucleus</location>
        <location evidence="2 6">Nucleolus</location>
    </subcellularLocation>
</comment>
<evidence type="ECO:0000256" key="3">
    <source>
        <dbReference type="ARBA" id="ARBA00008105"/>
    </source>
</evidence>
<evidence type="ECO:0000256" key="7">
    <source>
        <dbReference type="SAM" id="MobiDB-lite"/>
    </source>
</evidence>
<keyword evidence="9" id="KW-1185">Reference proteome</keyword>
<dbReference type="AlphaFoldDB" id="A0A1Y2HLN6"/>
<feature type="region of interest" description="Disordered" evidence="7">
    <location>
        <begin position="1"/>
        <end position="25"/>
    </location>
</feature>
<organism evidence="8 9">
    <name type="scientific">Catenaria anguillulae PL171</name>
    <dbReference type="NCBI Taxonomy" id="765915"/>
    <lineage>
        <taxon>Eukaryota</taxon>
        <taxon>Fungi</taxon>
        <taxon>Fungi incertae sedis</taxon>
        <taxon>Blastocladiomycota</taxon>
        <taxon>Blastocladiomycetes</taxon>
        <taxon>Blastocladiales</taxon>
        <taxon>Catenariaceae</taxon>
        <taxon>Catenaria</taxon>
    </lineage>
</organism>
<dbReference type="Proteomes" id="UP000193411">
    <property type="component" value="Unassembled WGS sequence"/>
</dbReference>
<dbReference type="STRING" id="765915.A0A1Y2HLN6"/>
<dbReference type="GO" id="GO:0006364">
    <property type="term" value="P:rRNA processing"/>
    <property type="evidence" value="ECO:0007669"/>
    <property type="project" value="UniProtKB-UniRule"/>
</dbReference>
<comment type="subunit">
    <text evidence="6">Component of the ribosomal small subunit (SSU) processome.</text>
</comment>
<reference evidence="8 9" key="1">
    <citation type="submission" date="2016-07" db="EMBL/GenBank/DDBJ databases">
        <title>Pervasive Adenine N6-methylation of Active Genes in Fungi.</title>
        <authorList>
            <consortium name="DOE Joint Genome Institute"/>
            <person name="Mondo S.J."/>
            <person name="Dannebaum R.O."/>
            <person name="Kuo R.C."/>
            <person name="Labutti K."/>
            <person name="Haridas S."/>
            <person name="Kuo A."/>
            <person name="Salamov A."/>
            <person name="Ahrendt S.R."/>
            <person name="Lipzen A."/>
            <person name="Sullivan W."/>
            <person name="Andreopoulos W.B."/>
            <person name="Clum A."/>
            <person name="Lindquist E."/>
            <person name="Daum C."/>
            <person name="Ramamoorthy G.K."/>
            <person name="Gryganskyi A."/>
            <person name="Culley D."/>
            <person name="Magnuson J.K."/>
            <person name="James T.Y."/>
            <person name="O'Malley M.A."/>
            <person name="Stajich J.E."/>
            <person name="Spatafora J.W."/>
            <person name="Visel A."/>
            <person name="Grigoriev I.V."/>
        </authorList>
    </citation>
    <scope>NUCLEOTIDE SEQUENCE [LARGE SCALE GENOMIC DNA]</scope>
    <source>
        <strain evidence="8 9">PL171</strain>
    </source>
</reference>
<keyword evidence="4 6" id="KW-0698">rRNA processing</keyword>
<dbReference type="EMBL" id="MCFL01000022">
    <property type="protein sequence ID" value="ORZ35479.1"/>
    <property type="molecule type" value="Genomic_DNA"/>
</dbReference>
<dbReference type="PANTHER" id="PTHR12838">
    <property type="entry name" value="U3 SMALL NUCLEOLAR RNA-ASSOCIATED PROTEIN 11"/>
    <property type="match status" value="1"/>
</dbReference>
<accession>A0A1Y2HLN6</accession>
<evidence type="ECO:0000313" key="9">
    <source>
        <dbReference type="Proteomes" id="UP000193411"/>
    </source>
</evidence>
<comment type="function">
    <text evidence="1 6">Involved in nucleolar processing of pre-18S ribosomal RNA.</text>
</comment>
<comment type="similarity">
    <text evidence="3 6">Belongs to the UTP11 family.</text>
</comment>
<dbReference type="PANTHER" id="PTHR12838:SF0">
    <property type="entry name" value="U3 SMALL NUCLEOLAR RNA-ASSOCIATED PROTEIN 11-RELATED"/>
    <property type="match status" value="1"/>
</dbReference>
<evidence type="ECO:0000256" key="6">
    <source>
        <dbReference type="PIRNR" id="PIRNR015952"/>
    </source>
</evidence>
<protein>
    <recommendedName>
        <fullName evidence="6">U3 small nucleolar RNA-associated protein 11</fullName>
        <shortName evidence="6">U3 snoRNA-associated protein 11</shortName>
    </recommendedName>
</protein>